<dbReference type="Proteomes" id="UP001642487">
    <property type="component" value="Chromosome 8"/>
</dbReference>
<evidence type="ECO:0000313" key="3">
    <source>
        <dbReference type="Proteomes" id="UP001642487"/>
    </source>
</evidence>
<proteinExistence type="predicted"/>
<feature type="region of interest" description="Disordered" evidence="1">
    <location>
        <begin position="31"/>
        <end position="52"/>
    </location>
</feature>
<sequence>MGDRYDRFNPQNVRHKHMFLPMLCSKPAIKDGRPSRCDRDHSESFSGDPLSPRIGCMGQVKRNNRVAGLPISHRILITTKNAVLNNKNGNPNVGYFKLKKFFSSKNLLASPSTTGTTTRSAAAAAASISTAGVNDCRGRRRAAPNSAITGRKSVPENGSCVSFNVLDLDPPLPVVRRVKKAGEERGEMDNLWKRRSGGIVLQSLQIQQTHLPKHRLQITTV</sequence>
<dbReference type="PANTHER" id="PTHR36323">
    <property type="entry name" value="MYOTUBULARIN-LIKE PROTEIN"/>
    <property type="match status" value="1"/>
</dbReference>
<keyword evidence="3" id="KW-1185">Reference proteome</keyword>
<feature type="compositionally biased region" description="Basic and acidic residues" evidence="1">
    <location>
        <begin position="31"/>
        <end position="43"/>
    </location>
</feature>
<gene>
    <name evidence="2" type="ORF">CITCOLO1_LOCUS20114</name>
</gene>
<evidence type="ECO:0000256" key="1">
    <source>
        <dbReference type="SAM" id="MobiDB-lite"/>
    </source>
</evidence>
<reference evidence="2 3" key="1">
    <citation type="submission" date="2024-03" db="EMBL/GenBank/DDBJ databases">
        <authorList>
            <person name="Gkanogiannis A."/>
            <person name="Becerra Lopez-Lavalle L."/>
        </authorList>
    </citation>
    <scope>NUCLEOTIDE SEQUENCE [LARGE SCALE GENOMIC DNA]</scope>
</reference>
<organism evidence="2 3">
    <name type="scientific">Citrullus colocynthis</name>
    <name type="common">colocynth</name>
    <dbReference type="NCBI Taxonomy" id="252529"/>
    <lineage>
        <taxon>Eukaryota</taxon>
        <taxon>Viridiplantae</taxon>
        <taxon>Streptophyta</taxon>
        <taxon>Embryophyta</taxon>
        <taxon>Tracheophyta</taxon>
        <taxon>Spermatophyta</taxon>
        <taxon>Magnoliopsida</taxon>
        <taxon>eudicotyledons</taxon>
        <taxon>Gunneridae</taxon>
        <taxon>Pentapetalae</taxon>
        <taxon>rosids</taxon>
        <taxon>fabids</taxon>
        <taxon>Cucurbitales</taxon>
        <taxon>Cucurbitaceae</taxon>
        <taxon>Benincaseae</taxon>
        <taxon>Citrullus</taxon>
    </lineage>
</organism>
<dbReference type="EMBL" id="OZ021742">
    <property type="protein sequence ID" value="CAK9327726.1"/>
    <property type="molecule type" value="Genomic_DNA"/>
</dbReference>
<protein>
    <submittedName>
        <fullName evidence="2">Uncharacterized protein</fullName>
    </submittedName>
</protein>
<accession>A0ABP0Z8T5</accession>
<name>A0ABP0Z8T5_9ROSI</name>
<evidence type="ECO:0000313" key="2">
    <source>
        <dbReference type="EMBL" id="CAK9327726.1"/>
    </source>
</evidence>
<dbReference type="PANTHER" id="PTHR36323:SF1">
    <property type="entry name" value="MYOTUBULARIN-LIKE PROTEIN"/>
    <property type="match status" value="1"/>
</dbReference>